<evidence type="ECO:0000313" key="2">
    <source>
        <dbReference type="EMBL" id="CDL85361.1"/>
    </source>
</evidence>
<sequence>MLFIDKKNKSIENMFSCLFHHPAVKEKREKSNSIRLLIGWDLHHEDIVENIKNFSETLPFIDICLLPLDTTPSPIVIEEIEKCDVFIFFYLSSTLKPFTPSGPHFLSPIRQVMREYWRKSILFKDYGSHFYEAFSEEIEIIRDRNNSLIDIALKSKKITFEQPDDYGFTATINEDQSWTSIDGIGNYDLTPGEIATKLHDLEGRIIFSGAFLSTIPFAIKYGVVRDFFEIEIKHSQIINFICQNTHFSQDFDKYLSANPSNSVIEEFGIGTNCGVKKLYGLNAGFEERHPGLHLGLGGGAMGSHHLDLIFQGGTLSFDSNEFIQNNAYNI</sequence>
<dbReference type="InterPro" id="IPR058799">
    <property type="entry name" value="CgnE_B"/>
</dbReference>
<dbReference type="RefSeq" id="WP_051462577.1">
    <property type="nucleotide sequence ID" value="NZ_CAWLWS010000132.1"/>
</dbReference>
<dbReference type="STRING" id="1427518.XSR1_70101"/>
<protein>
    <submittedName>
        <fullName evidence="2">Similarities with aminopeptidase</fullName>
    </submittedName>
</protein>
<dbReference type="Pfam" id="PF26231">
    <property type="entry name" value="CgnE_B"/>
    <property type="match status" value="1"/>
</dbReference>
<feature type="domain" description="Crocagin biosynthetic protein CgnE/B" evidence="1">
    <location>
        <begin position="229"/>
        <end position="317"/>
    </location>
</feature>
<dbReference type="GO" id="GO:0004177">
    <property type="term" value="F:aminopeptidase activity"/>
    <property type="evidence" value="ECO:0007669"/>
    <property type="project" value="UniProtKB-KW"/>
</dbReference>
<evidence type="ECO:0000259" key="1">
    <source>
        <dbReference type="Pfam" id="PF26231"/>
    </source>
</evidence>
<dbReference type="EMBL" id="CBXF010000132">
    <property type="protein sequence ID" value="CDL85361.1"/>
    <property type="molecule type" value="Genomic_DNA"/>
</dbReference>
<dbReference type="AlphaFoldDB" id="W1J674"/>
<evidence type="ECO:0000313" key="3">
    <source>
        <dbReference type="Proteomes" id="UP000019202"/>
    </source>
</evidence>
<accession>W1J674</accession>
<dbReference type="SUPFAM" id="SSF144052">
    <property type="entry name" value="Thermophilic metalloprotease-like"/>
    <property type="match status" value="1"/>
</dbReference>
<dbReference type="GeneID" id="97124193"/>
<keyword evidence="2" id="KW-0378">Hydrolase</keyword>
<dbReference type="Proteomes" id="UP000019202">
    <property type="component" value="Unassembled WGS sequence"/>
</dbReference>
<gene>
    <name evidence="2" type="ORF">XSR1_70101</name>
</gene>
<keyword evidence="3" id="KW-1185">Reference proteome</keyword>
<keyword evidence="2" id="KW-0645">Protease</keyword>
<reference evidence="2" key="1">
    <citation type="submission" date="2013-11" db="EMBL/GenBank/DDBJ databases">
        <title>Draft genome sequence and annotation of the entomopathogenic bacteria, Xenorhabdus cabanillasi strain JM26 and Xenorhabdus szentirmai strain DSM 16338.</title>
        <authorList>
            <person name="Gualtieri M."/>
            <person name="Ogier J.C."/>
            <person name="Pages S."/>
            <person name="Givaudan A."/>
            <person name="Gaudriault S."/>
        </authorList>
    </citation>
    <scope>NUCLEOTIDE SEQUENCE [LARGE SCALE GENOMIC DNA]</scope>
    <source>
        <strain evidence="2">DSM 16338</strain>
    </source>
</reference>
<comment type="caution">
    <text evidence="2">The sequence shown here is derived from an EMBL/GenBank/DDBJ whole genome shotgun (WGS) entry which is preliminary data.</text>
</comment>
<keyword evidence="2" id="KW-0031">Aminopeptidase</keyword>
<organism evidence="2 3">
    <name type="scientific">Xenorhabdus szentirmaii DSM 16338</name>
    <dbReference type="NCBI Taxonomy" id="1427518"/>
    <lineage>
        <taxon>Bacteria</taxon>
        <taxon>Pseudomonadati</taxon>
        <taxon>Pseudomonadota</taxon>
        <taxon>Gammaproteobacteria</taxon>
        <taxon>Enterobacterales</taxon>
        <taxon>Morganellaceae</taxon>
        <taxon>Xenorhabdus</taxon>
    </lineage>
</organism>
<name>W1J674_9GAMM</name>
<proteinExistence type="predicted"/>